<dbReference type="EMBL" id="PVGH01000083">
    <property type="protein sequence ID" value="PRF57561.1"/>
    <property type="molecule type" value="Genomic_DNA"/>
</dbReference>
<dbReference type="AlphaFoldDB" id="A0A2S9MH09"/>
<dbReference type="Proteomes" id="UP000238982">
    <property type="component" value="Unassembled WGS sequence"/>
</dbReference>
<sequence length="61" mass="6842">MGRIDAEKERIATHSLISRSRFGPMQARAPSDSFRCVSVVAIARDALRQYRAPPFGHEDNV</sequence>
<protein>
    <submittedName>
        <fullName evidence="1">Uncharacterized protein</fullName>
    </submittedName>
</protein>
<evidence type="ECO:0000313" key="1">
    <source>
        <dbReference type="EMBL" id="PRF57561.1"/>
    </source>
</evidence>
<comment type="caution">
    <text evidence="1">The sequence shown here is derived from an EMBL/GenBank/DDBJ whole genome shotgun (WGS) entry which is preliminary data.</text>
</comment>
<accession>A0A2S9MH09</accession>
<proteinExistence type="predicted"/>
<evidence type="ECO:0000313" key="2">
    <source>
        <dbReference type="Proteomes" id="UP000238982"/>
    </source>
</evidence>
<name>A0A2S9MH09_9BURK</name>
<reference evidence="1 2" key="1">
    <citation type="submission" date="2018-03" db="EMBL/GenBank/DDBJ databases">
        <authorList>
            <person name="Keele B.F."/>
        </authorList>
    </citation>
    <scope>NUCLEOTIDE SEQUENCE [LARGE SCALE GENOMIC DNA]</scope>
    <source>
        <strain evidence="1 2">AU19729</strain>
    </source>
</reference>
<organism evidence="1 2">
    <name type="scientific">Burkholderia multivorans</name>
    <dbReference type="NCBI Taxonomy" id="87883"/>
    <lineage>
        <taxon>Bacteria</taxon>
        <taxon>Pseudomonadati</taxon>
        <taxon>Pseudomonadota</taxon>
        <taxon>Betaproteobacteria</taxon>
        <taxon>Burkholderiales</taxon>
        <taxon>Burkholderiaceae</taxon>
        <taxon>Burkholderia</taxon>
        <taxon>Burkholderia cepacia complex</taxon>
    </lineage>
</organism>
<gene>
    <name evidence="1" type="ORF">C6Q15_22170</name>
</gene>